<dbReference type="GO" id="GO:0160140">
    <property type="term" value="F:23S rRNA pseudouridine(1911/1915/1917) synthase activity"/>
    <property type="evidence" value="ECO:0007669"/>
    <property type="project" value="UniProtKB-EC"/>
</dbReference>
<dbReference type="EC" id="5.4.99.-" evidence="6"/>
<dbReference type="CDD" id="cd00165">
    <property type="entry name" value="S4"/>
    <property type="match status" value="1"/>
</dbReference>
<feature type="active site" evidence="4">
    <location>
        <position position="143"/>
    </location>
</feature>
<dbReference type="InterPro" id="IPR006145">
    <property type="entry name" value="PsdUridine_synth_RsuA/RluA"/>
</dbReference>
<keyword evidence="10" id="KW-1185">Reference proteome</keyword>
<dbReference type="PANTHER" id="PTHR21600">
    <property type="entry name" value="MITOCHONDRIAL RNA PSEUDOURIDINE SYNTHASE"/>
    <property type="match status" value="1"/>
</dbReference>
<evidence type="ECO:0000259" key="8">
    <source>
        <dbReference type="Pfam" id="PF00849"/>
    </source>
</evidence>
<keyword evidence="5" id="KW-0694">RNA-binding</keyword>
<dbReference type="RefSeq" id="WP_009541243.1">
    <property type="nucleotide sequence ID" value="NZ_ANHY01000013.1"/>
</dbReference>
<feature type="region of interest" description="Disordered" evidence="7">
    <location>
        <begin position="48"/>
        <end position="80"/>
    </location>
</feature>
<evidence type="ECO:0000256" key="3">
    <source>
        <dbReference type="ARBA" id="ARBA00036882"/>
    </source>
</evidence>
<comment type="similarity">
    <text evidence="1 6">Belongs to the pseudouridine synthase RluA family.</text>
</comment>
<dbReference type="OrthoDB" id="9807829at2"/>
<dbReference type="Gene3D" id="3.10.290.10">
    <property type="entry name" value="RNA-binding S4 domain"/>
    <property type="match status" value="1"/>
</dbReference>
<comment type="catalytic activity">
    <reaction evidence="6">
        <text>a uridine in RNA = a pseudouridine in RNA</text>
        <dbReference type="Rhea" id="RHEA:48348"/>
        <dbReference type="Rhea" id="RHEA-COMP:12068"/>
        <dbReference type="Rhea" id="RHEA-COMP:12069"/>
        <dbReference type="ChEBI" id="CHEBI:65314"/>
        <dbReference type="ChEBI" id="CHEBI:65315"/>
    </reaction>
</comment>
<comment type="function">
    <text evidence="6">Responsible for synthesis of pseudouridine from uracil.</text>
</comment>
<evidence type="ECO:0000256" key="2">
    <source>
        <dbReference type="ARBA" id="ARBA00023235"/>
    </source>
</evidence>
<evidence type="ECO:0000256" key="6">
    <source>
        <dbReference type="RuleBase" id="RU362028"/>
    </source>
</evidence>
<evidence type="ECO:0000256" key="1">
    <source>
        <dbReference type="ARBA" id="ARBA00010876"/>
    </source>
</evidence>
<dbReference type="PROSITE" id="PS01129">
    <property type="entry name" value="PSI_RLU"/>
    <property type="match status" value="1"/>
</dbReference>
<feature type="domain" description="Pseudouridine synthase RsuA/RluA-like" evidence="8">
    <location>
        <begin position="99"/>
        <end position="250"/>
    </location>
</feature>
<evidence type="ECO:0000313" key="9">
    <source>
        <dbReference type="EMBL" id="EKV29278.1"/>
    </source>
</evidence>
<evidence type="ECO:0000256" key="7">
    <source>
        <dbReference type="SAM" id="MobiDB-lite"/>
    </source>
</evidence>
<comment type="catalytic activity">
    <reaction evidence="3">
        <text>uridine(1911/1915/1917) in 23S rRNA = pseudouridine(1911/1915/1917) in 23S rRNA</text>
        <dbReference type="Rhea" id="RHEA:42524"/>
        <dbReference type="Rhea" id="RHEA-COMP:10097"/>
        <dbReference type="Rhea" id="RHEA-COMP:10098"/>
        <dbReference type="ChEBI" id="CHEBI:65314"/>
        <dbReference type="ChEBI" id="CHEBI:65315"/>
        <dbReference type="EC" id="5.4.99.23"/>
    </reaction>
</comment>
<dbReference type="NCBIfam" id="TIGR00005">
    <property type="entry name" value="rluA_subfam"/>
    <property type="match status" value="1"/>
</dbReference>
<dbReference type="SUPFAM" id="SSF55174">
    <property type="entry name" value="Alpha-L RNA-binding motif"/>
    <property type="match status" value="1"/>
</dbReference>
<dbReference type="PROSITE" id="PS50889">
    <property type="entry name" value="S4"/>
    <property type="match status" value="1"/>
</dbReference>
<proteinExistence type="inferred from homology"/>
<dbReference type="InterPro" id="IPR036986">
    <property type="entry name" value="S4_RNA-bd_sf"/>
</dbReference>
<dbReference type="InterPro" id="IPR050188">
    <property type="entry name" value="RluA_PseudoU_synthase"/>
</dbReference>
<name>K9HFR5_9PROT</name>
<dbReference type="AlphaFoldDB" id="K9HFR5"/>
<gene>
    <name evidence="9" type="ORF">C882_0585</name>
</gene>
<dbReference type="eggNOG" id="COG0564">
    <property type="taxonomic scope" value="Bacteria"/>
</dbReference>
<dbReference type="EMBL" id="ANHY01000013">
    <property type="protein sequence ID" value="EKV29278.1"/>
    <property type="molecule type" value="Genomic_DNA"/>
</dbReference>
<dbReference type="GO" id="GO:0003723">
    <property type="term" value="F:RNA binding"/>
    <property type="evidence" value="ECO:0007669"/>
    <property type="project" value="UniProtKB-KW"/>
</dbReference>
<dbReference type="InterPro" id="IPR006225">
    <property type="entry name" value="PsdUridine_synth_RluC/D"/>
</dbReference>
<sequence>MSGVQTLSVTDDEHELRVDRWFKRHFPDLKHGRLEKLLRTGQIRVDGKRAKSNQRLEAGQAVRVPPLGEQPDLPPDDEPRVSQADAAMIRACVIHMDDDVIVLNKPPGLATQGGTGTNRHIDGMLEALRYDYPDKPRLVHRLDRDTSGVLVVGRTAKAASVLAAAFKSRDARKVYWAVVVGAPKPSEGRLSAPLAKAPGKAGERMEVDEDWGKPAVTVFRTVEAVAGKAAWLEMEPLTGRTHQLRVHAAAMGTPILGDGKYGGAEAHLSGRGVSRKLHLHARALRLPHPHGGMLDVKAELPEHMAETFEFFAFDVAEAGDAFGEG</sequence>
<comment type="caution">
    <text evidence="9">The sequence shown here is derived from an EMBL/GenBank/DDBJ whole genome shotgun (WGS) entry which is preliminary data.</text>
</comment>
<keyword evidence="2 6" id="KW-0413">Isomerase</keyword>
<dbReference type="CDD" id="cd02869">
    <property type="entry name" value="PseudoU_synth_RluA_like"/>
    <property type="match status" value="1"/>
</dbReference>
<accession>K9HFR5</accession>
<evidence type="ECO:0000256" key="4">
    <source>
        <dbReference type="PIRSR" id="PIRSR606225-1"/>
    </source>
</evidence>
<evidence type="ECO:0000256" key="5">
    <source>
        <dbReference type="PROSITE-ProRule" id="PRU00182"/>
    </source>
</evidence>
<dbReference type="InterPro" id="IPR020103">
    <property type="entry name" value="PsdUridine_synth_cat_dom_sf"/>
</dbReference>
<dbReference type="PANTHER" id="PTHR21600:SF44">
    <property type="entry name" value="RIBOSOMAL LARGE SUBUNIT PSEUDOURIDINE SYNTHASE D"/>
    <property type="match status" value="1"/>
</dbReference>
<dbReference type="STRING" id="1238182.C882_0585"/>
<organism evidence="9 10">
    <name type="scientific">Caenispirillum salinarum AK4</name>
    <dbReference type="NCBI Taxonomy" id="1238182"/>
    <lineage>
        <taxon>Bacteria</taxon>
        <taxon>Pseudomonadati</taxon>
        <taxon>Pseudomonadota</taxon>
        <taxon>Alphaproteobacteria</taxon>
        <taxon>Rhodospirillales</taxon>
        <taxon>Novispirillaceae</taxon>
        <taxon>Caenispirillum</taxon>
    </lineage>
</organism>
<reference evidence="9 10" key="1">
    <citation type="journal article" date="2013" name="Genome Announc.">
        <title>Draft Genome Sequence of an Alphaproteobacterium, Caenispirillum salinarum AK4(T), Isolated from a Solar Saltern.</title>
        <authorList>
            <person name="Khatri I."/>
            <person name="Singh A."/>
            <person name="Korpole S."/>
            <person name="Pinnaka A.K."/>
            <person name="Subramanian S."/>
        </authorList>
    </citation>
    <scope>NUCLEOTIDE SEQUENCE [LARGE SCALE GENOMIC DNA]</scope>
    <source>
        <strain evidence="9 10">AK4</strain>
    </source>
</reference>
<evidence type="ECO:0000313" key="10">
    <source>
        <dbReference type="Proteomes" id="UP000009881"/>
    </source>
</evidence>
<dbReference type="GO" id="GO:0000455">
    <property type="term" value="P:enzyme-directed rRNA pseudouridine synthesis"/>
    <property type="evidence" value="ECO:0007669"/>
    <property type="project" value="TreeGrafter"/>
</dbReference>
<dbReference type="Pfam" id="PF00849">
    <property type="entry name" value="PseudoU_synth_2"/>
    <property type="match status" value="1"/>
</dbReference>
<dbReference type="Proteomes" id="UP000009881">
    <property type="component" value="Unassembled WGS sequence"/>
</dbReference>
<dbReference type="PATRIC" id="fig|1238182.3.peg.2800"/>
<dbReference type="SUPFAM" id="SSF55120">
    <property type="entry name" value="Pseudouridine synthase"/>
    <property type="match status" value="1"/>
</dbReference>
<dbReference type="InterPro" id="IPR006224">
    <property type="entry name" value="PsdUridine_synth_RluA-like_CS"/>
</dbReference>
<protein>
    <recommendedName>
        <fullName evidence="6">Pseudouridine synthase</fullName>
        <ecNumber evidence="6">5.4.99.-</ecNumber>
    </recommendedName>
</protein>
<dbReference type="Gene3D" id="3.30.2350.10">
    <property type="entry name" value="Pseudouridine synthase"/>
    <property type="match status" value="1"/>
</dbReference>